<proteinExistence type="predicted"/>
<dbReference type="Gene3D" id="1.25.40.10">
    <property type="entry name" value="Tetratricopeptide repeat domain"/>
    <property type="match status" value="1"/>
</dbReference>
<dbReference type="Gene3D" id="3.40.50.150">
    <property type="entry name" value="Vaccinia Virus protein VP39"/>
    <property type="match status" value="1"/>
</dbReference>
<organism evidence="7 8">
    <name type="scientific">Methylovulum psychrotolerans</name>
    <dbReference type="NCBI Taxonomy" id="1704499"/>
    <lineage>
        <taxon>Bacteria</taxon>
        <taxon>Pseudomonadati</taxon>
        <taxon>Pseudomonadota</taxon>
        <taxon>Gammaproteobacteria</taxon>
        <taxon>Methylococcales</taxon>
        <taxon>Methylococcaceae</taxon>
        <taxon>Methylovulum</taxon>
    </lineage>
</organism>
<dbReference type="SUPFAM" id="SSF53335">
    <property type="entry name" value="S-adenosyl-L-methionine-dependent methyltransferases"/>
    <property type="match status" value="1"/>
</dbReference>
<dbReference type="InterPro" id="IPR022642">
    <property type="entry name" value="CheR_C"/>
</dbReference>
<dbReference type="PANTHER" id="PTHR24422">
    <property type="entry name" value="CHEMOTAXIS PROTEIN METHYLTRANSFERASE"/>
    <property type="match status" value="1"/>
</dbReference>
<dbReference type="InterPro" id="IPR036804">
    <property type="entry name" value="CheR_N_sf"/>
</dbReference>
<keyword evidence="5" id="KW-0949">S-adenosyl-L-methionine</keyword>
<dbReference type="InterPro" id="IPR050903">
    <property type="entry name" value="Bact_Chemotaxis_MeTrfase"/>
</dbReference>
<dbReference type="AlphaFoldDB" id="A0A2S5CGP9"/>
<dbReference type="InterPro" id="IPR011990">
    <property type="entry name" value="TPR-like_helical_dom_sf"/>
</dbReference>
<dbReference type="PRINTS" id="PR00996">
    <property type="entry name" value="CHERMTFRASE"/>
</dbReference>
<gene>
    <name evidence="7" type="ORF">AADEFJLK_04307</name>
</gene>
<evidence type="ECO:0000256" key="4">
    <source>
        <dbReference type="ARBA" id="ARBA00022679"/>
    </source>
</evidence>
<evidence type="ECO:0000256" key="2">
    <source>
        <dbReference type="ARBA" id="ARBA00012534"/>
    </source>
</evidence>
<keyword evidence="3 7" id="KW-0489">Methyltransferase</keyword>
<dbReference type="SMART" id="SM00138">
    <property type="entry name" value="MeTrc"/>
    <property type="match status" value="1"/>
</dbReference>
<dbReference type="PROSITE" id="PS50123">
    <property type="entry name" value="CHER"/>
    <property type="match status" value="1"/>
</dbReference>
<dbReference type="SUPFAM" id="SSF47757">
    <property type="entry name" value="Chemotaxis receptor methyltransferase CheR, N-terminal domain"/>
    <property type="match status" value="1"/>
</dbReference>
<dbReference type="InterPro" id="IPR029063">
    <property type="entry name" value="SAM-dependent_MTases_sf"/>
</dbReference>
<dbReference type="EMBL" id="PGFZ01000019">
    <property type="protein sequence ID" value="POZ49947.1"/>
    <property type="molecule type" value="Genomic_DNA"/>
</dbReference>
<evidence type="ECO:0000259" key="6">
    <source>
        <dbReference type="PROSITE" id="PS50123"/>
    </source>
</evidence>
<evidence type="ECO:0000256" key="5">
    <source>
        <dbReference type="ARBA" id="ARBA00022691"/>
    </source>
</evidence>
<sequence>MLTQFKQLLTHYTGLALSETDHDKAYKFLQSRLAELKTPDLAGYVQQLTANSLRADQEWQLVVQALTVPESFFLRDKGQMHILQQHILPELIQRNRHQRQLRIWSAGCSTGEEPYSLAMLVQKLLPDAHEWDVLILGSDINDKVLAKARAGLYSRWSLRDVGPEVLAYFQPAQQGLLALDPDLREKVTFRRVNLLQTPFPDLEINKIDLILCRNVFIYFDQAAIAAVVEKFVQTLNPEGFLLTGHGELYQQPLYGLQTRLYLESVVYQRSAQSSSRSPAVLPDLPRPAAVPTLTAPDIAKARIAALDQAYQAGDYAQVLAIAQTLLSQQNDFDAHYWSAKAFASLGQYPAAEARLHAALALNKRSAACYYLLAHIREAQGDSQQATELLNKAIIADEQFIPAYLELAALYEYDEPLKCQQMRGQALNLLQKLPPKQYLEEFAAHAQDLILHLQ</sequence>
<dbReference type="PANTHER" id="PTHR24422:SF19">
    <property type="entry name" value="CHEMOTAXIS PROTEIN METHYLTRANSFERASE"/>
    <property type="match status" value="1"/>
</dbReference>
<dbReference type="InterPro" id="IPR000780">
    <property type="entry name" value="CheR_MeTrfase"/>
</dbReference>
<dbReference type="SMART" id="SM00028">
    <property type="entry name" value="TPR"/>
    <property type="match status" value="2"/>
</dbReference>
<dbReference type="RefSeq" id="WP_103975733.1">
    <property type="nucleotide sequence ID" value="NZ_PGFZ01000019.1"/>
</dbReference>
<dbReference type="GO" id="GO:0032259">
    <property type="term" value="P:methylation"/>
    <property type="evidence" value="ECO:0007669"/>
    <property type="project" value="UniProtKB-KW"/>
</dbReference>
<name>A0A2S5CGP9_9GAMM</name>
<comment type="catalytic activity">
    <reaction evidence="1">
        <text>L-glutamyl-[protein] + S-adenosyl-L-methionine = [protein]-L-glutamate 5-O-methyl ester + S-adenosyl-L-homocysteine</text>
        <dbReference type="Rhea" id="RHEA:24452"/>
        <dbReference type="Rhea" id="RHEA-COMP:10208"/>
        <dbReference type="Rhea" id="RHEA-COMP:10311"/>
        <dbReference type="ChEBI" id="CHEBI:29973"/>
        <dbReference type="ChEBI" id="CHEBI:57856"/>
        <dbReference type="ChEBI" id="CHEBI:59789"/>
        <dbReference type="ChEBI" id="CHEBI:82795"/>
        <dbReference type="EC" id="2.1.1.80"/>
    </reaction>
</comment>
<dbReference type="InterPro" id="IPR019734">
    <property type="entry name" value="TPR_rpt"/>
</dbReference>
<feature type="domain" description="CheR-type methyltransferase" evidence="6">
    <location>
        <begin position="1"/>
        <end position="247"/>
    </location>
</feature>
<evidence type="ECO:0000313" key="7">
    <source>
        <dbReference type="EMBL" id="POZ49947.1"/>
    </source>
</evidence>
<protein>
    <recommendedName>
        <fullName evidence="2">protein-glutamate O-methyltransferase</fullName>
        <ecNumber evidence="2">2.1.1.80</ecNumber>
    </recommendedName>
</protein>
<dbReference type="SUPFAM" id="SSF48452">
    <property type="entry name" value="TPR-like"/>
    <property type="match status" value="1"/>
</dbReference>
<dbReference type="Pfam" id="PF14559">
    <property type="entry name" value="TPR_19"/>
    <property type="match status" value="1"/>
</dbReference>
<dbReference type="Proteomes" id="UP000237423">
    <property type="component" value="Unassembled WGS sequence"/>
</dbReference>
<comment type="caution">
    <text evidence="7">The sequence shown here is derived from an EMBL/GenBank/DDBJ whole genome shotgun (WGS) entry which is preliminary data.</text>
</comment>
<keyword evidence="4 7" id="KW-0808">Transferase</keyword>
<dbReference type="Pfam" id="PF01739">
    <property type="entry name" value="CheR"/>
    <property type="match status" value="1"/>
</dbReference>
<accession>A0A2S5CGP9</accession>
<evidence type="ECO:0000256" key="1">
    <source>
        <dbReference type="ARBA" id="ARBA00001541"/>
    </source>
</evidence>
<dbReference type="Gene3D" id="1.10.155.10">
    <property type="entry name" value="Chemotaxis receptor methyltransferase CheR, N-terminal domain"/>
    <property type="match status" value="1"/>
</dbReference>
<reference evidence="7 8" key="1">
    <citation type="submission" date="2017-11" db="EMBL/GenBank/DDBJ databases">
        <title>Draft Genome Sequence of Methylobacter psychrotolerans Sph1T, an Obligate Methanotroph from Low-Temperature Environments.</title>
        <authorList>
            <person name="Oshkin I.Y."/>
            <person name="Miroshnikov K."/>
            <person name="Belova S.E."/>
            <person name="Korzhenkov A."/>
            <person name="Toshchakov S.V."/>
            <person name="Dedysh S.N."/>
        </authorList>
    </citation>
    <scope>NUCLEOTIDE SEQUENCE [LARGE SCALE GENOMIC DNA]</scope>
    <source>
        <strain evidence="7 8">Sph1</strain>
    </source>
</reference>
<dbReference type="GO" id="GO:0008983">
    <property type="term" value="F:protein-glutamate O-methyltransferase activity"/>
    <property type="evidence" value="ECO:0007669"/>
    <property type="project" value="UniProtKB-EC"/>
</dbReference>
<evidence type="ECO:0000256" key="3">
    <source>
        <dbReference type="ARBA" id="ARBA00022603"/>
    </source>
</evidence>
<dbReference type="EC" id="2.1.1.80" evidence="2"/>
<evidence type="ECO:0000313" key="8">
    <source>
        <dbReference type="Proteomes" id="UP000237423"/>
    </source>
</evidence>